<gene>
    <name evidence="3" type="ORF">ACFSJ0_33180</name>
</gene>
<keyword evidence="1" id="KW-0560">Oxidoreductase</keyword>
<evidence type="ECO:0000256" key="1">
    <source>
        <dbReference type="ARBA" id="ARBA00023002"/>
    </source>
</evidence>
<dbReference type="EMBL" id="JBHUCM010000031">
    <property type="protein sequence ID" value="MFD1541943.1"/>
    <property type="molecule type" value="Genomic_DNA"/>
</dbReference>
<evidence type="ECO:0000259" key="2">
    <source>
        <dbReference type="Pfam" id="PF03807"/>
    </source>
</evidence>
<reference evidence="4" key="1">
    <citation type="journal article" date="2019" name="Int. J. Syst. Evol. Microbiol.">
        <title>The Global Catalogue of Microorganisms (GCM) 10K type strain sequencing project: providing services to taxonomists for standard genome sequencing and annotation.</title>
        <authorList>
            <consortium name="The Broad Institute Genomics Platform"/>
            <consortium name="The Broad Institute Genome Sequencing Center for Infectious Disease"/>
            <person name="Wu L."/>
            <person name="Ma J."/>
        </authorList>
    </citation>
    <scope>NUCLEOTIDE SEQUENCE [LARGE SCALE GENOMIC DNA]</scope>
    <source>
        <strain evidence="4">CGMCC 1.15399</strain>
    </source>
</reference>
<dbReference type="InterPro" id="IPR036291">
    <property type="entry name" value="NAD(P)-bd_dom_sf"/>
</dbReference>
<dbReference type="Proteomes" id="UP001597097">
    <property type="component" value="Unassembled WGS sequence"/>
</dbReference>
<organism evidence="3 4">
    <name type="scientific">Nonomuraea guangzhouensis</name>
    <dbReference type="NCBI Taxonomy" id="1291555"/>
    <lineage>
        <taxon>Bacteria</taxon>
        <taxon>Bacillati</taxon>
        <taxon>Actinomycetota</taxon>
        <taxon>Actinomycetes</taxon>
        <taxon>Streptosporangiales</taxon>
        <taxon>Streptosporangiaceae</taxon>
        <taxon>Nonomuraea</taxon>
    </lineage>
</organism>
<keyword evidence="4" id="KW-1185">Reference proteome</keyword>
<evidence type="ECO:0000313" key="4">
    <source>
        <dbReference type="Proteomes" id="UP001597097"/>
    </source>
</evidence>
<dbReference type="Gene3D" id="3.40.50.720">
    <property type="entry name" value="NAD(P)-binding Rossmann-like Domain"/>
    <property type="match status" value="1"/>
</dbReference>
<dbReference type="Pfam" id="PF03807">
    <property type="entry name" value="F420_oxidored"/>
    <property type="match status" value="1"/>
</dbReference>
<comment type="caution">
    <text evidence="3">The sequence shown here is derived from an EMBL/GenBank/DDBJ whole genome shotgun (WGS) entry which is preliminary data.</text>
</comment>
<dbReference type="RefSeq" id="WP_372455073.1">
    <property type="nucleotide sequence ID" value="NZ_JAHKRM010000026.1"/>
</dbReference>
<dbReference type="SUPFAM" id="SSF51735">
    <property type="entry name" value="NAD(P)-binding Rossmann-fold domains"/>
    <property type="match status" value="1"/>
</dbReference>
<protein>
    <submittedName>
        <fullName evidence="3">NADPH-dependent F420 reductase</fullName>
    </submittedName>
</protein>
<dbReference type="InterPro" id="IPR028939">
    <property type="entry name" value="P5C_Rdtase_cat_N"/>
</dbReference>
<accession>A0ABW4GGK4</accession>
<evidence type="ECO:0000313" key="3">
    <source>
        <dbReference type="EMBL" id="MFD1541943.1"/>
    </source>
</evidence>
<dbReference type="InterPro" id="IPR051267">
    <property type="entry name" value="STEAP_metalloreductase"/>
</dbReference>
<sequence length="223" mass="22868">MNRANPARSRSEESMTTITVLGSGNVARALTGRLRDAGHEVIVGSRAPDAVAADFGVRVAGLREAAKSAEVVINALPGGVSVEVLTGLAAELSGKVLVDIANATESDAYGFASALFYPGSSLAEEIQRALPDVRVVKALNTMHSSVMADPALLAVSPTAFLSGDDADAKKVVGGLLAELGWVPEWIIDLGGVETARGPEAFLLMVGGLVRALGPVPFAMAIAH</sequence>
<feature type="domain" description="Pyrroline-5-carboxylate reductase catalytic N-terminal" evidence="2">
    <location>
        <begin position="17"/>
        <end position="102"/>
    </location>
</feature>
<dbReference type="PANTHER" id="PTHR14239">
    <property type="entry name" value="DUDULIN-RELATED"/>
    <property type="match status" value="1"/>
</dbReference>
<proteinExistence type="predicted"/>
<name>A0ABW4GGK4_9ACTN</name>